<proteinExistence type="predicted"/>
<keyword evidence="1" id="KW-0238">DNA-binding</keyword>
<evidence type="ECO:0000259" key="2">
    <source>
        <dbReference type="PROSITE" id="PS01124"/>
    </source>
</evidence>
<gene>
    <name evidence="3" type="ORF">KJP28_14990</name>
</gene>
<dbReference type="PANTHER" id="PTHR47894">
    <property type="entry name" value="HTH-TYPE TRANSCRIPTIONAL REGULATOR GADX"/>
    <property type="match status" value="1"/>
</dbReference>
<reference evidence="3 4" key="1">
    <citation type="submission" date="2021-05" db="EMBL/GenBank/DDBJ databases">
        <title>Culturable bacteria isolated from Daya Bay.</title>
        <authorList>
            <person name="Zheng W."/>
            <person name="Yu S."/>
            <person name="Huang Y."/>
        </authorList>
    </citation>
    <scope>NUCLEOTIDE SEQUENCE [LARGE SCALE GENOMIC DNA]</scope>
    <source>
        <strain evidence="3 4">DP4N28-5</strain>
    </source>
</reference>
<keyword evidence="4" id="KW-1185">Reference proteome</keyword>
<evidence type="ECO:0000313" key="4">
    <source>
        <dbReference type="Proteomes" id="UP000756530"/>
    </source>
</evidence>
<dbReference type="InterPro" id="IPR018060">
    <property type="entry name" value="HTH_AraC"/>
</dbReference>
<protein>
    <submittedName>
        <fullName evidence="3">AraC family transcriptional regulator</fullName>
    </submittedName>
</protein>
<dbReference type="Pfam" id="PF12625">
    <property type="entry name" value="Arabinose_bd"/>
    <property type="match status" value="1"/>
</dbReference>
<sequence>MKHPTVSAGIARSMIDYAETRGIPRARMFEAVGLVEADLSDQDARVALATYREIIEVAKRGTGDGAFVLNHAIDTELSDMSVVGLIVHSSASMADAMTELNRYARLMVEVDVMEGGERFTVQPDESGVWIVDNRPDPNAFPELSEAAFARFESEFRREFPDRPFARAIEVTHDAPAYAEAYERILRCPVTFGATRNALCIAPEWLTQEFDAYSGYVFGIFADKADALLAELEASDSLIARIEGWALPNLHRGALDAETAARDMGMSRQTLYRRLKDEDATFAGVLDGLRFRMAREYLAARKVSVNETAYLVGFSEASSFVRAFKRWSGQTPSAFRATPERGDVA</sequence>
<accession>A0ABS6T7C7</accession>
<dbReference type="PROSITE" id="PS01124">
    <property type="entry name" value="HTH_ARAC_FAMILY_2"/>
    <property type="match status" value="1"/>
</dbReference>
<dbReference type="RefSeq" id="WP_218393421.1">
    <property type="nucleotide sequence ID" value="NZ_JAHUZE010000003.1"/>
</dbReference>
<feature type="domain" description="HTH araC/xylS-type" evidence="2">
    <location>
        <begin position="239"/>
        <end position="337"/>
    </location>
</feature>
<name>A0ABS6T7C7_9RHOB</name>
<organism evidence="3 4">
    <name type="scientific">Maritimibacter dapengensis</name>
    <dbReference type="NCBI Taxonomy" id="2836868"/>
    <lineage>
        <taxon>Bacteria</taxon>
        <taxon>Pseudomonadati</taxon>
        <taxon>Pseudomonadota</taxon>
        <taxon>Alphaproteobacteria</taxon>
        <taxon>Rhodobacterales</taxon>
        <taxon>Roseobacteraceae</taxon>
        <taxon>Maritimibacter</taxon>
    </lineage>
</organism>
<dbReference type="InterPro" id="IPR032687">
    <property type="entry name" value="AraC-type_N"/>
</dbReference>
<dbReference type="SMART" id="SM00342">
    <property type="entry name" value="HTH_ARAC"/>
    <property type="match status" value="1"/>
</dbReference>
<dbReference type="Proteomes" id="UP000756530">
    <property type="component" value="Unassembled WGS sequence"/>
</dbReference>
<dbReference type="EMBL" id="JAHUZE010000003">
    <property type="protein sequence ID" value="MBV7380237.1"/>
    <property type="molecule type" value="Genomic_DNA"/>
</dbReference>
<evidence type="ECO:0000313" key="3">
    <source>
        <dbReference type="EMBL" id="MBV7380237.1"/>
    </source>
</evidence>
<evidence type="ECO:0000256" key="1">
    <source>
        <dbReference type="ARBA" id="ARBA00023125"/>
    </source>
</evidence>
<comment type="caution">
    <text evidence="3">The sequence shown here is derived from an EMBL/GenBank/DDBJ whole genome shotgun (WGS) entry which is preliminary data.</text>
</comment>
<dbReference type="Pfam" id="PF12833">
    <property type="entry name" value="HTH_18"/>
    <property type="match status" value="1"/>
</dbReference>
<dbReference type="PANTHER" id="PTHR47894:SF1">
    <property type="entry name" value="HTH-TYPE TRANSCRIPTIONAL REGULATOR VQSM"/>
    <property type="match status" value="1"/>
</dbReference>